<dbReference type="GO" id="GO:0005829">
    <property type="term" value="C:cytosol"/>
    <property type="evidence" value="ECO:0007669"/>
    <property type="project" value="TreeGrafter"/>
</dbReference>
<dbReference type="CDD" id="cd00038">
    <property type="entry name" value="CAP_ED"/>
    <property type="match status" value="1"/>
</dbReference>
<dbReference type="PROSITE" id="PS51063">
    <property type="entry name" value="HTH_CRP_2"/>
    <property type="match status" value="1"/>
</dbReference>
<dbReference type="Pfam" id="PF00027">
    <property type="entry name" value="cNMP_binding"/>
    <property type="match status" value="1"/>
</dbReference>
<name>A0A832MJA2_UNCEI</name>
<comment type="caution">
    <text evidence="6">The sequence shown here is derived from an EMBL/GenBank/DDBJ whole genome shotgun (WGS) entry which is preliminary data.</text>
</comment>
<evidence type="ECO:0000256" key="1">
    <source>
        <dbReference type="ARBA" id="ARBA00023015"/>
    </source>
</evidence>
<protein>
    <submittedName>
        <fullName evidence="6">Crp/Fnr family transcriptional regulator</fullName>
    </submittedName>
</protein>
<dbReference type="InterPro" id="IPR036388">
    <property type="entry name" value="WH-like_DNA-bd_sf"/>
</dbReference>
<feature type="domain" description="Cyclic nucleotide-binding" evidence="4">
    <location>
        <begin position="19"/>
        <end position="138"/>
    </location>
</feature>
<proteinExistence type="predicted"/>
<evidence type="ECO:0000313" key="6">
    <source>
        <dbReference type="EMBL" id="HGZ42622.1"/>
    </source>
</evidence>
<dbReference type="SUPFAM" id="SSF46785">
    <property type="entry name" value="Winged helix' DNA-binding domain"/>
    <property type="match status" value="1"/>
</dbReference>
<keyword evidence="1" id="KW-0805">Transcription regulation</keyword>
<dbReference type="GO" id="GO:0003677">
    <property type="term" value="F:DNA binding"/>
    <property type="evidence" value="ECO:0007669"/>
    <property type="project" value="UniProtKB-KW"/>
</dbReference>
<keyword evidence="2" id="KW-0238">DNA-binding</keyword>
<dbReference type="GO" id="GO:0003700">
    <property type="term" value="F:DNA-binding transcription factor activity"/>
    <property type="evidence" value="ECO:0007669"/>
    <property type="project" value="TreeGrafter"/>
</dbReference>
<dbReference type="InterPro" id="IPR000595">
    <property type="entry name" value="cNMP-bd_dom"/>
</dbReference>
<dbReference type="Gene3D" id="2.60.120.10">
    <property type="entry name" value="Jelly Rolls"/>
    <property type="match status" value="1"/>
</dbReference>
<evidence type="ECO:0000256" key="2">
    <source>
        <dbReference type="ARBA" id="ARBA00023125"/>
    </source>
</evidence>
<dbReference type="PANTHER" id="PTHR24567:SF26">
    <property type="entry name" value="REGULATORY PROTEIN YEIL"/>
    <property type="match status" value="1"/>
</dbReference>
<dbReference type="EMBL" id="DSQF01000008">
    <property type="protein sequence ID" value="HGZ42622.1"/>
    <property type="molecule type" value="Genomic_DNA"/>
</dbReference>
<accession>A0A832MJA2</accession>
<feature type="domain" description="HTH crp-type" evidence="5">
    <location>
        <begin position="152"/>
        <end position="225"/>
    </location>
</feature>
<sequence length="244" mass="27396">MDPGIRAERVLAAVRSVPMFRGLTPENQRHVAALAELREYRRGDYLWREGDPPDHFTIVLRGRVKVVREGETSDVIYELFGEGEPVGAIAVYNYIPYPAAAVALEPTTVLVLPRRDWFELLDRTPSFARAIIVELTRLVLALTRKLDEMRGQTVETRIAQLFLTLAERAGRETKDGIEVPIQLTRQEIADLVGTTVESAIRVLSRWGRDGVLVSGEKRFVIPSRDRLRELARGTGETQRGPAVG</sequence>
<dbReference type="InterPro" id="IPR014710">
    <property type="entry name" value="RmlC-like_jellyroll"/>
</dbReference>
<dbReference type="Pfam" id="PF13545">
    <property type="entry name" value="HTH_Crp_2"/>
    <property type="match status" value="1"/>
</dbReference>
<dbReference type="AlphaFoldDB" id="A0A832MJA2"/>
<dbReference type="InterPro" id="IPR036390">
    <property type="entry name" value="WH_DNA-bd_sf"/>
</dbReference>
<evidence type="ECO:0000259" key="5">
    <source>
        <dbReference type="PROSITE" id="PS51063"/>
    </source>
</evidence>
<dbReference type="PRINTS" id="PR00034">
    <property type="entry name" value="HTHCRP"/>
</dbReference>
<dbReference type="PANTHER" id="PTHR24567">
    <property type="entry name" value="CRP FAMILY TRANSCRIPTIONAL REGULATORY PROTEIN"/>
    <property type="match status" value="1"/>
</dbReference>
<dbReference type="InterPro" id="IPR012318">
    <property type="entry name" value="HTH_CRP"/>
</dbReference>
<dbReference type="InterPro" id="IPR050397">
    <property type="entry name" value="Env_Response_Regulators"/>
</dbReference>
<evidence type="ECO:0000259" key="4">
    <source>
        <dbReference type="PROSITE" id="PS50042"/>
    </source>
</evidence>
<dbReference type="Gene3D" id="1.10.10.10">
    <property type="entry name" value="Winged helix-like DNA-binding domain superfamily/Winged helix DNA-binding domain"/>
    <property type="match status" value="1"/>
</dbReference>
<organism evidence="6">
    <name type="scientific">Eiseniibacteriota bacterium</name>
    <dbReference type="NCBI Taxonomy" id="2212470"/>
    <lineage>
        <taxon>Bacteria</taxon>
        <taxon>Candidatus Eiseniibacteriota</taxon>
    </lineage>
</organism>
<dbReference type="InterPro" id="IPR018490">
    <property type="entry name" value="cNMP-bd_dom_sf"/>
</dbReference>
<dbReference type="PROSITE" id="PS50042">
    <property type="entry name" value="CNMP_BINDING_3"/>
    <property type="match status" value="1"/>
</dbReference>
<reference evidence="6" key="1">
    <citation type="journal article" date="2020" name="mSystems">
        <title>Genome- and Community-Level Interaction Insights into Carbon Utilization and Element Cycling Functions of Hydrothermarchaeota in Hydrothermal Sediment.</title>
        <authorList>
            <person name="Zhou Z."/>
            <person name="Liu Y."/>
            <person name="Xu W."/>
            <person name="Pan J."/>
            <person name="Luo Z.H."/>
            <person name="Li M."/>
        </authorList>
    </citation>
    <scope>NUCLEOTIDE SEQUENCE [LARGE SCALE GENOMIC DNA]</scope>
    <source>
        <strain evidence="6">SpSt-381</strain>
    </source>
</reference>
<dbReference type="SMART" id="SM00419">
    <property type="entry name" value="HTH_CRP"/>
    <property type="match status" value="1"/>
</dbReference>
<evidence type="ECO:0000256" key="3">
    <source>
        <dbReference type="ARBA" id="ARBA00023163"/>
    </source>
</evidence>
<dbReference type="SMART" id="SM00100">
    <property type="entry name" value="cNMP"/>
    <property type="match status" value="1"/>
</dbReference>
<keyword evidence="3" id="KW-0804">Transcription</keyword>
<gene>
    <name evidence="6" type="ORF">ENR23_04210</name>
</gene>
<dbReference type="SUPFAM" id="SSF51206">
    <property type="entry name" value="cAMP-binding domain-like"/>
    <property type="match status" value="1"/>
</dbReference>